<proteinExistence type="inferred from homology"/>
<sequence>MRILVLGAGGTGGYFGGRLAASGADVSFLLRPVRAGRIRHDGLQIRSPLGDVLCRPQVLVATELAAVAARQPFDLILLSCKAYDLDSAMDAIAPAVGPATRILPILNGLRHYPLLDARFGAERVQGGLCFINATLNAQGEIVHLDPVARLSFGERDERPAGAGLQALSGMCTTAGIEHRLSPRIELDAWAKYAFLCSVAASTCLLRGSIGRILATEGGAAFLGGIYAECTAVAAAEGEVLPEPVRAAALAILLREGSSQTSSMYRDLVAGKDVEALQIVGDMVHRAVRAGLSVMRLDAAWIHLQSYMAQRQAG</sequence>
<reference evidence="14" key="1">
    <citation type="submission" date="2012-02" db="EMBL/GenBank/DDBJ databases">
        <title>The complete genome of Frateuria aurantia DSM 6220.</title>
        <authorList>
            <consortium name="US DOE Joint Genome Institute (JGI-PGF)"/>
            <person name="Lucas S."/>
            <person name="Copeland A."/>
            <person name="Lapidus A."/>
            <person name="Glavina del Rio T."/>
            <person name="Dalin E."/>
            <person name="Tice H."/>
            <person name="Bruce D."/>
            <person name="Goodwin L."/>
            <person name="Pitluck S."/>
            <person name="Peters L."/>
            <person name="Ovchinnikova G."/>
            <person name="Teshima H."/>
            <person name="Kyrpides N."/>
            <person name="Mavromatis K."/>
            <person name="Ivanova N."/>
            <person name="Brettin T."/>
            <person name="Detter J.C."/>
            <person name="Han C."/>
            <person name="Larimer F."/>
            <person name="Land M."/>
            <person name="Hauser L."/>
            <person name="Markowitz V."/>
            <person name="Cheng J.-F."/>
            <person name="Hugenholtz P."/>
            <person name="Woyke T."/>
            <person name="Wu D."/>
            <person name="Brambilla E."/>
            <person name="Klenk H.-P."/>
            <person name="Eisen J.A."/>
        </authorList>
    </citation>
    <scope>NUCLEOTIDE SEQUENCE</scope>
    <source>
        <strain evidence="14">DSM 6220</strain>
    </source>
</reference>
<dbReference type="PANTHER" id="PTHR21708:SF26">
    <property type="entry name" value="2-DEHYDROPANTOATE 2-REDUCTASE"/>
    <property type="match status" value="1"/>
</dbReference>
<comment type="function">
    <text evidence="1 11">Catalyzes the NADPH-dependent reduction of ketopantoate into pantoic acid.</text>
</comment>
<dbReference type="KEGG" id="fau:Fraau_0824"/>
<dbReference type="RefSeq" id="WP_014402301.1">
    <property type="nucleotide sequence ID" value="NC_017033.1"/>
</dbReference>
<dbReference type="Pfam" id="PF02558">
    <property type="entry name" value="ApbA"/>
    <property type="match status" value="1"/>
</dbReference>
<evidence type="ECO:0000256" key="3">
    <source>
        <dbReference type="ARBA" id="ARBA00007870"/>
    </source>
</evidence>
<evidence type="ECO:0000259" key="12">
    <source>
        <dbReference type="Pfam" id="PF02558"/>
    </source>
</evidence>
<evidence type="ECO:0000256" key="4">
    <source>
        <dbReference type="ARBA" id="ARBA00013014"/>
    </source>
</evidence>
<evidence type="ECO:0000259" key="13">
    <source>
        <dbReference type="Pfam" id="PF08546"/>
    </source>
</evidence>
<dbReference type="InterPro" id="IPR051402">
    <property type="entry name" value="KPR-Related"/>
</dbReference>
<evidence type="ECO:0000313" key="15">
    <source>
        <dbReference type="Proteomes" id="UP000005234"/>
    </source>
</evidence>
<dbReference type="FunFam" id="3.40.50.720:FF:000307">
    <property type="entry name" value="2-dehydropantoate 2-reductase"/>
    <property type="match status" value="1"/>
</dbReference>
<dbReference type="InterPro" id="IPR013752">
    <property type="entry name" value="KPA_reductase"/>
</dbReference>
<evidence type="ECO:0000256" key="11">
    <source>
        <dbReference type="RuleBase" id="RU362068"/>
    </source>
</evidence>
<dbReference type="InterPro" id="IPR036291">
    <property type="entry name" value="NAD(P)-bd_dom_sf"/>
</dbReference>
<dbReference type="NCBIfam" id="NF005094">
    <property type="entry name" value="PRK06522.2-5"/>
    <property type="match status" value="1"/>
</dbReference>
<dbReference type="Proteomes" id="UP000005234">
    <property type="component" value="Chromosome"/>
</dbReference>
<evidence type="ECO:0000313" key="14">
    <source>
        <dbReference type="EMBL" id="AFC85295.1"/>
    </source>
</evidence>
<dbReference type="SUPFAM" id="SSF48179">
    <property type="entry name" value="6-phosphogluconate dehydrogenase C-terminal domain-like"/>
    <property type="match status" value="1"/>
</dbReference>
<keyword evidence="8 11" id="KW-0560">Oxidoreductase</keyword>
<dbReference type="eggNOG" id="COG1893">
    <property type="taxonomic scope" value="Bacteria"/>
</dbReference>
<dbReference type="STRING" id="767434.Fraau_0824"/>
<comment type="pathway">
    <text evidence="2 11">Cofactor biosynthesis; (R)-pantothenate biosynthesis; (R)-pantoate from 3-methyl-2-oxobutanoate: step 2/2.</text>
</comment>
<comment type="similarity">
    <text evidence="3 11">Belongs to the ketopantoate reductase family.</text>
</comment>
<keyword evidence="7 11" id="KW-0521">NADP</keyword>
<evidence type="ECO:0000256" key="2">
    <source>
        <dbReference type="ARBA" id="ARBA00004994"/>
    </source>
</evidence>
<protein>
    <recommendedName>
        <fullName evidence="5 11">2-dehydropantoate 2-reductase</fullName>
        <ecNumber evidence="4 11">1.1.1.169</ecNumber>
    </recommendedName>
    <alternativeName>
        <fullName evidence="9 11">Ketopantoate reductase</fullName>
    </alternativeName>
</protein>
<dbReference type="GO" id="GO:0015940">
    <property type="term" value="P:pantothenate biosynthetic process"/>
    <property type="evidence" value="ECO:0007669"/>
    <property type="project" value="UniProtKB-UniPathway"/>
</dbReference>
<dbReference type="AlphaFoldDB" id="H8L014"/>
<dbReference type="InterPro" id="IPR013328">
    <property type="entry name" value="6PGD_dom2"/>
</dbReference>
<accession>H8L014</accession>
<comment type="catalytic activity">
    <reaction evidence="10 11">
        <text>(R)-pantoate + NADP(+) = 2-dehydropantoate + NADPH + H(+)</text>
        <dbReference type="Rhea" id="RHEA:16233"/>
        <dbReference type="ChEBI" id="CHEBI:11561"/>
        <dbReference type="ChEBI" id="CHEBI:15378"/>
        <dbReference type="ChEBI" id="CHEBI:15980"/>
        <dbReference type="ChEBI" id="CHEBI:57783"/>
        <dbReference type="ChEBI" id="CHEBI:58349"/>
        <dbReference type="EC" id="1.1.1.169"/>
    </reaction>
</comment>
<organism evidence="14 15">
    <name type="scientific">Frateuria aurantia (strain ATCC 33424 / DSM 6220 / KCTC 2777 / LMG 1558 / NBRC 3245 / NCIMB 13370)</name>
    <name type="common">Acetobacter aurantius</name>
    <dbReference type="NCBI Taxonomy" id="767434"/>
    <lineage>
        <taxon>Bacteria</taxon>
        <taxon>Pseudomonadati</taxon>
        <taxon>Pseudomonadota</taxon>
        <taxon>Gammaproteobacteria</taxon>
        <taxon>Lysobacterales</taxon>
        <taxon>Rhodanobacteraceae</taxon>
        <taxon>Frateuria</taxon>
    </lineage>
</organism>
<dbReference type="GO" id="GO:0005737">
    <property type="term" value="C:cytoplasm"/>
    <property type="evidence" value="ECO:0007669"/>
    <property type="project" value="TreeGrafter"/>
</dbReference>
<keyword evidence="15" id="KW-1185">Reference proteome</keyword>
<evidence type="ECO:0000256" key="8">
    <source>
        <dbReference type="ARBA" id="ARBA00023002"/>
    </source>
</evidence>
<feature type="domain" description="Ketopantoate reductase N-terminal" evidence="12">
    <location>
        <begin position="3"/>
        <end position="155"/>
    </location>
</feature>
<dbReference type="InterPro" id="IPR008927">
    <property type="entry name" value="6-PGluconate_DH-like_C_sf"/>
</dbReference>
<feature type="domain" description="Ketopantoate reductase C-terminal" evidence="13">
    <location>
        <begin position="184"/>
        <end position="300"/>
    </location>
</feature>
<evidence type="ECO:0000256" key="1">
    <source>
        <dbReference type="ARBA" id="ARBA00002919"/>
    </source>
</evidence>
<dbReference type="HOGENOM" id="CLU_031468_6_1_6"/>
<evidence type="ECO:0000256" key="6">
    <source>
        <dbReference type="ARBA" id="ARBA00022655"/>
    </source>
</evidence>
<name>H8L014_FRAAD</name>
<evidence type="ECO:0000256" key="9">
    <source>
        <dbReference type="ARBA" id="ARBA00032024"/>
    </source>
</evidence>
<evidence type="ECO:0000256" key="10">
    <source>
        <dbReference type="ARBA" id="ARBA00048793"/>
    </source>
</evidence>
<dbReference type="InterPro" id="IPR013332">
    <property type="entry name" value="KPR_N"/>
</dbReference>
<dbReference type="Pfam" id="PF08546">
    <property type="entry name" value="ApbA_C"/>
    <property type="match status" value="1"/>
</dbReference>
<dbReference type="EMBL" id="CP003350">
    <property type="protein sequence ID" value="AFC85295.1"/>
    <property type="molecule type" value="Genomic_DNA"/>
</dbReference>
<dbReference type="GO" id="GO:0008677">
    <property type="term" value="F:2-dehydropantoate 2-reductase activity"/>
    <property type="evidence" value="ECO:0007669"/>
    <property type="project" value="UniProtKB-EC"/>
</dbReference>
<dbReference type="UniPathway" id="UPA00028">
    <property type="reaction ID" value="UER00004"/>
</dbReference>
<dbReference type="SUPFAM" id="SSF51735">
    <property type="entry name" value="NAD(P)-binding Rossmann-fold domains"/>
    <property type="match status" value="1"/>
</dbReference>
<evidence type="ECO:0000256" key="5">
    <source>
        <dbReference type="ARBA" id="ARBA00019465"/>
    </source>
</evidence>
<dbReference type="PANTHER" id="PTHR21708">
    <property type="entry name" value="PROBABLE 2-DEHYDROPANTOATE 2-REDUCTASE"/>
    <property type="match status" value="1"/>
</dbReference>
<dbReference type="OrthoDB" id="9796561at2"/>
<evidence type="ECO:0000256" key="7">
    <source>
        <dbReference type="ARBA" id="ARBA00022857"/>
    </source>
</evidence>
<dbReference type="NCBIfam" id="TIGR00745">
    <property type="entry name" value="apbA_panE"/>
    <property type="match status" value="1"/>
</dbReference>
<keyword evidence="6 11" id="KW-0566">Pantothenate biosynthesis</keyword>
<dbReference type="FunFam" id="1.10.1040.10:FF:000017">
    <property type="entry name" value="2-dehydropantoate 2-reductase"/>
    <property type="match status" value="1"/>
</dbReference>
<dbReference type="InterPro" id="IPR003710">
    <property type="entry name" value="ApbA"/>
</dbReference>
<dbReference type="EC" id="1.1.1.169" evidence="4 11"/>
<gene>
    <name evidence="14" type="ordered locus">Fraau_0824</name>
</gene>
<dbReference type="Gene3D" id="3.40.50.720">
    <property type="entry name" value="NAD(P)-binding Rossmann-like Domain"/>
    <property type="match status" value="1"/>
</dbReference>
<dbReference type="Gene3D" id="1.10.1040.10">
    <property type="entry name" value="N-(1-d-carboxylethyl)-l-norvaline Dehydrogenase, domain 2"/>
    <property type="match status" value="1"/>
</dbReference>